<dbReference type="Proteomes" id="UP000027222">
    <property type="component" value="Unassembled WGS sequence"/>
</dbReference>
<keyword evidence="3" id="KW-1185">Reference proteome</keyword>
<feature type="compositionally biased region" description="Basic residues" evidence="1">
    <location>
        <begin position="16"/>
        <end position="28"/>
    </location>
</feature>
<sequence>MFPNIIEQLPTLNIGRKPKNKATKRLTAKKPVSFNSTPPAPGLALACSNLRPPPSRRLDNYPKSLPLPLPLVTISLFAICLSGGWSRSHGKARAGILRLDSGSERGAASWALAT</sequence>
<proteinExistence type="predicted"/>
<accession>A0A067S9B9</accession>
<dbReference type="HOGENOM" id="CLU_2121281_0_0_1"/>
<evidence type="ECO:0000313" key="2">
    <source>
        <dbReference type="EMBL" id="KDR66547.1"/>
    </source>
</evidence>
<evidence type="ECO:0000256" key="1">
    <source>
        <dbReference type="SAM" id="MobiDB-lite"/>
    </source>
</evidence>
<dbReference type="EMBL" id="KL142422">
    <property type="protein sequence ID" value="KDR66547.1"/>
    <property type="molecule type" value="Genomic_DNA"/>
</dbReference>
<reference evidence="3" key="1">
    <citation type="journal article" date="2014" name="Proc. Natl. Acad. Sci. U.S.A.">
        <title>Extensive sampling of basidiomycete genomes demonstrates inadequacy of the white-rot/brown-rot paradigm for wood decay fungi.</title>
        <authorList>
            <person name="Riley R."/>
            <person name="Salamov A.A."/>
            <person name="Brown D.W."/>
            <person name="Nagy L.G."/>
            <person name="Floudas D."/>
            <person name="Held B.W."/>
            <person name="Levasseur A."/>
            <person name="Lombard V."/>
            <person name="Morin E."/>
            <person name="Otillar R."/>
            <person name="Lindquist E.A."/>
            <person name="Sun H."/>
            <person name="LaButti K.M."/>
            <person name="Schmutz J."/>
            <person name="Jabbour D."/>
            <person name="Luo H."/>
            <person name="Baker S.E."/>
            <person name="Pisabarro A.G."/>
            <person name="Walton J.D."/>
            <person name="Blanchette R.A."/>
            <person name="Henrissat B."/>
            <person name="Martin F."/>
            <person name="Cullen D."/>
            <person name="Hibbett D.S."/>
            <person name="Grigoriev I.V."/>
        </authorList>
    </citation>
    <scope>NUCLEOTIDE SEQUENCE [LARGE SCALE GENOMIC DNA]</scope>
    <source>
        <strain evidence="3">CBS 339.88</strain>
    </source>
</reference>
<dbReference type="AlphaFoldDB" id="A0A067S9B9"/>
<feature type="region of interest" description="Disordered" evidence="1">
    <location>
        <begin position="16"/>
        <end position="48"/>
    </location>
</feature>
<protein>
    <submittedName>
        <fullName evidence="2">Uncharacterized protein</fullName>
    </submittedName>
</protein>
<name>A0A067S9B9_GALM3</name>
<gene>
    <name evidence="2" type="ORF">GALMADRAFT_232421</name>
</gene>
<evidence type="ECO:0000313" key="3">
    <source>
        <dbReference type="Proteomes" id="UP000027222"/>
    </source>
</evidence>
<organism evidence="2 3">
    <name type="scientific">Galerina marginata (strain CBS 339.88)</name>
    <dbReference type="NCBI Taxonomy" id="685588"/>
    <lineage>
        <taxon>Eukaryota</taxon>
        <taxon>Fungi</taxon>
        <taxon>Dikarya</taxon>
        <taxon>Basidiomycota</taxon>
        <taxon>Agaricomycotina</taxon>
        <taxon>Agaricomycetes</taxon>
        <taxon>Agaricomycetidae</taxon>
        <taxon>Agaricales</taxon>
        <taxon>Agaricineae</taxon>
        <taxon>Strophariaceae</taxon>
        <taxon>Galerina</taxon>
    </lineage>
</organism>